<comment type="caution">
    <text evidence="1">The sequence shown here is derived from an EMBL/GenBank/DDBJ whole genome shotgun (WGS) entry which is preliminary data.</text>
</comment>
<evidence type="ECO:0000313" key="2">
    <source>
        <dbReference type="Proteomes" id="UP000569092"/>
    </source>
</evidence>
<dbReference type="AlphaFoldDB" id="A0A7W8N700"/>
<accession>A0A7W8N700</accession>
<sequence length="433" mass="47804">MAGFTDAAKAVIRCNEIQTALGSMEVPEFETLPEMGMAARLALHIQGLPLINYELLKLVASHYLKIPKLAVERVVRLLAEVEFVRLQTLGTTIIAVLPTVPFYEKLYNDLGQFVGTSKAFNEPETLALTIVERLANSPEKSDSLSNKLGSDNALFRRSISIGTQGNFLISRRFRGRDILINPSYFSENADIFADAVAKTGSKSISSLLKSIRQYQGWPLGLIEKKAKLGESDVAPDQIELLRRLAQDGMVKPPTIETPHSGKNHFIFTPTPASGVLSLGRRDIYEKAMAIVAAVRQGQLLPKAYAIRSPGAVLYTLQRDLQLGRATTEANQQYKQLSISRIAMLEDVGSGFSILKIIDTPENREALDIAYDLVNDGASKGLEVDQDARKAMQQNQEYVESAIASAEMRKTETVTLSEEQSEQLELLFMRGLTK</sequence>
<name>A0A7W8N700_9BACT</name>
<dbReference type="Proteomes" id="UP000569092">
    <property type="component" value="Unassembled WGS sequence"/>
</dbReference>
<proteinExistence type="predicted"/>
<dbReference type="EMBL" id="JACHDZ010000010">
    <property type="protein sequence ID" value="MBB5346156.1"/>
    <property type="molecule type" value="Genomic_DNA"/>
</dbReference>
<protein>
    <submittedName>
        <fullName evidence="1">Uncharacterized protein</fullName>
    </submittedName>
</protein>
<organism evidence="1 2">
    <name type="scientific">Tunturiibacter lichenicola</name>
    <dbReference type="NCBI Taxonomy" id="2051959"/>
    <lineage>
        <taxon>Bacteria</taxon>
        <taxon>Pseudomonadati</taxon>
        <taxon>Acidobacteriota</taxon>
        <taxon>Terriglobia</taxon>
        <taxon>Terriglobales</taxon>
        <taxon>Acidobacteriaceae</taxon>
        <taxon>Tunturiibacter</taxon>
    </lineage>
</organism>
<reference evidence="1 2" key="1">
    <citation type="submission" date="2020-08" db="EMBL/GenBank/DDBJ databases">
        <title>Genomic Encyclopedia of Type Strains, Phase IV (KMG-V): Genome sequencing to study the core and pangenomes of soil and plant-associated prokaryotes.</title>
        <authorList>
            <person name="Whitman W."/>
        </authorList>
    </citation>
    <scope>NUCLEOTIDE SEQUENCE [LARGE SCALE GENOMIC DNA]</scope>
    <source>
        <strain evidence="1 2">M8US30</strain>
    </source>
</reference>
<gene>
    <name evidence="1" type="ORF">HDF10_004166</name>
</gene>
<evidence type="ECO:0000313" key="1">
    <source>
        <dbReference type="EMBL" id="MBB5346156.1"/>
    </source>
</evidence>